<evidence type="ECO:0000313" key="2">
    <source>
        <dbReference type="Proteomes" id="UP000728032"/>
    </source>
</evidence>
<evidence type="ECO:0008006" key="3">
    <source>
        <dbReference type="Google" id="ProtNLM"/>
    </source>
</evidence>
<proteinExistence type="predicted"/>
<protein>
    <recommendedName>
        <fullName evidence="3">Sushi domain-containing protein</fullName>
    </recommendedName>
</protein>
<dbReference type="EMBL" id="CAJPVJ010006603">
    <property type="protein sequence ID" value="CAG2170578.1"/>
    <property type="molecule type" value="Genomic_DNA"/>
</dbReference>
<name>A0A7R9M4M4_9ACAR</name>
<gene>
    <name evidence="1" type="ORF">ONB1V03_LOCUS10045</name>
</gene>
<dbReference type="EMBL" id="OC921428">
    <property type="protein sequence ID" value="CAD7653391.1"/>
    <property type="molecule type" value="Genomic_DNA"/>
</dbReference>
<dbReference type="AlphaFoldDB" id="A0A7R9M4M4"/>
<dbReference type="Proteomes" id="UP000728032">
    <property type="component" value="Unassembled WGS sequence"/>
</dbReference>
<sequence length="131" mass="14490">MRWRGSYPDCVPLKPCPLEHLLVGAHSNQTVVTSMDGLYFYNESQYYAVDGTEVSYGCANPGAGILVGKGGRHCLKTGIPTKRHVFHDYANGNYLARYQSRQLLARGLLGLVGVRYSVSHNSHAIYESPIM</sequence>
<evidence type="ECO:0000313" key="1">
    <source>
        <dbReference type="EMBL" id="CAD7653391.1"/>
    </source>
</evidence>
<accession>A0A7R9M4M4</accession>
<reference evidence="1" key="1">
    <citation type="submission" date="2020-11" db="EMBL/GenBank/DDBJ databases">
        <authorList>
            <person name="Tran Van P."/>
        </authorList>
    </citation>
    <scope>NUCLEOTIDE SEQUENCE</scope>
</reference>
<organism evidence="1">
    <name type="scientific">Oppiella nova</name>
    <dbReference type="NCBI Taxonomy" id="334625"/>
    <lineage>
        <taxon>Eukaryota</taxon>
        <taxon>Metazoa</taxon>
        <taxon>Ecdysozoa</taxon>
        <taxon>Arthropoda</taxon>
        <taxon>Chelicerata</taxon>
        <taxon>Arachnida</taxon>
        <taxon>Acari</taxon>
        <taxon>Acariformes</taxon>
        <taxon>Sarcoptiformes</taxon>
        <taxon>Oribatida</taxon>
        <taxon>Brachypylina</taxon>
        <taxon>Oppioidea</taxon>
        <taxon>Oppiidae</taxon>
        <taxon>Oppiella</taxon>
    </lineage>
</organism>
<keyword evidence="2" id="KW-1185">Reference proteome</keyword>